<dbReference type="SUPFAM" id="SSF55729">
    <property type="entry name" value="Acyl-CoA N-acyltransferases (Nat)"/>
    <property type="match status" value="1"/>
</dbReference>
<protein>
    <recommendedName>
        <fullName evidence="2">N-acetyltransferase domain-containing protein</fullName>
    </recommendedName>
</protein>
<feature type="transmembrane region" description="Helical" evidence="1">
    <location>
        <begin position="50"/>
        <end position="74"/>
    </location>
</feature>
<dbReference type="AlphaFoldDB" id="A0A0J1GW49"/>
<keyword evidence="1" id="KW-0472">Membrane</keyword>
<dbReference type="CDD" id="cd04301">
    <property type="entry name" value="NAT_SF"/>
    <property type="match status" value="1"/>
</dbReference>
<feature type="transmembrane region" description="Helical" evidence="1">
    <location>
        <begin position="184"/>
        <end position="203"/>
    </location>
</feature>
<dbReference type="PATRIC" id="fig|1195763.3.peg.3696"/>
<feature type="transmembrane region" description="Helical" evidence="1">
    <location>
        <begin position="21"/>
        <end position="38"/>
    </location>
</feature>
<reference evidence="3 4" key="1">
    <citation type="submission" date="2015-05" db="EMBL/GenBank/DDBJ databases">
        <title>Photobacterium galathea sp. nov.</title>
        <authorList>
            <person name="Machado H."/>
            <person name="Gram L."/>
        </authorList>
    </citation>
    <scope>NUCLEOTIDE SEQUENCE [LARGE SCALE GENOMIC DNA]</scope>
    <source>
        <strain evidence="3 4">CGMCC 1.12159</strain>
    </source>
</reference>
<evidence type="ECO:0000313" key="3">
    <source>
        <dbReference type="EMBL" id="KLV03841.1"/>
    </source>
</evidence>
<dbReference type="Proteomes" id="UP000036097">
    <property type="component" value="Unassembled WGS sequence"/>
</dbReference>
<feature type="transmembrane region" description="Helical" evidence="1">
    <location>
        <begin position="325"/>
        <end position="343"/>
    </location>
</feature>
<keyword evidence="1" id="KW-1133">Transmembrane helix</keyword>
<dbReference type="OrthoDB" id="9789605at2"/>
<feature type="domain" description="N-acetyltransferase" evidence="2">
    <location>
        <begin position="6"/>
        <end position="143"/>
    </location>
</feature>
<evidence type="ECO:0000259" key="2">
    <source>
        <dbReference type="PROSITE" id="PS51186"/>
    </source>
</evidence>
<keyword evidence="4" id="KW-1185">Reference proteome</keyword>
<dbReference type="Pfam" id="PF00583">
    <property type="entry name" value="Acetyltransf_1"/>
    <property type="match status" value="1"/>
</dbReference>
<feature type="transmembrane region" description="Helical" evidence="1">
    <location>
        <begin position="291"/>
        <end position="313"/>
    </location>
</feature>
<dbReference type="InterPro" id="IPR016181">
    <property type="entry name" value="Acyl_CoA_acyltransferase"/>
</dbReference>
<dbReference type="PROSITE" id="PS51186">
    <property type="entry name" value="GNAT"/>
    <property type="match status" value="1"/>
</dbReference>
<keyword evidence="1" id="KW-0812">Transmembrane</keyword>
<comment type="caution">
    <text evidence="3">The sequence shown here is derived from an EMBL/GenBank/DDBJ whole genome shotgun (WGS) entry which is preliminary data.</text>
</comment>
<dbReference type="EMBL" id="LDOT01000025">
    <property type="protein sequence ID" value="KLV03841.1"/>
    <property type="molecule type" value="Genomic_DNA"/>
</dbReference>
<evidence type="ECO:0000313" key="4">
    <source>
        <dbReference type="Proteomes" id="UP000036097"/>
    </source>
</evidence>
<name>A0A0J1GW49_9GAMM</name>
<accession>A0A0J1GW49</accession>
<dbReference type="RefSeq" id="WP_047880166.1">
    <property type="nucleotide sequence ID" value="NZ_LDOT01000025.1"/>
</dbReference>
<dbReference type="GO" id="GO:0016747">
    <property type="term" value="F:acyltransferase activity, transferring groups other than amino-acyl groups"/>
    <property type="evidence" value="ECO:0007669"/>
    <property type="project" value="InterPro"/>
</dbReference>
<dbReference type="STRING" id="1195763.ABT56_17330"/>
<organism evidence="3 4">
    <name type="scientific">Photobacterium aquae</name>
    <dbReference type="NCBI Taxonomy" id="1195763"/>
    <lineage>
        <taxon>Bacteria</taxon>
        <taxon>Pseudomonadati</taxon>
        <taxon>Pseudomonadota</taxon>
        <taxon>Gammaproteobacteria</taxon>
        <taxon>Vibrionales</taxon>
        <taxon>Vibrionaceae</taxon>
        <taxon>Photobacterium</taxon>
    </lineage>
</organism>
<feature type="transmembrane region" description="Helical" evidence="1">
    <location>
        <begin position="209"/>
        <end position="235"/>
    </location>
</feature>
<sequence length="376" mass="41818">MPNQDIEIRQMKADEKKAMKAVMNIAFPFLMRLFFSFSNNTLVAVKNGEIVGGVILKIFGLPRGLTAGLVSLIFCSPAYSGQGIGKALTAEALDHLKQQGCTDIFACVEGDNTQSSQLFAAQGFVRQNLFAQFRRYGMATLVIWLRSFHLFDIGHFMWVKSLRVPSAKMAQPHSATRSNLRPEFVMTLLFHVAIYAFLLWQYGSGEPEYPFVLLASILSIGILFTVCLGAMYVVALRRQLPCEFRMWESGLTLSGMVALLFGGFVVSPGSLYPAAEKWFYRDVKKTCGEMALVASLALLVLVWGIGLVIHSGVITQDMLPIAKAVWFAGLGLLFLDVLLPFFPFSSFNGRRLWCWNKAVWGSVAICTVPLYVSRLF</sequence>
<proteinExistence type="predicted"/>
<feature type="transmembrane region" description="Helical" evidence="1">
    <location>
        <begin position="355"/>
        <end position="372"/>
    </location>
</feature>
<gene>
    <name evidence="3" type="ORF">ABT56_17330</name>
</gene>
<dbReference type="InterPro" id="IPR000182">
    <property type="entry name" value="GNAT_dom"/>
</dbReference>
<feature type="transmembrane region" description="Helical" evidence="1">
    <location>
        <begin position="247"/>
        <end position="271"/>
    </location>
</feature>
<evidence type="ECO:0000256" key="1">
    <source>
        <dbReference type="SAM" id="Phobius"/>
    </source>
</evidence>
<dbReference type="Gene3D" id="3.40.630.30">
    <property type="match status" value="1"/>
</dbReference>